<dbReference type="GO" id="GO:0005886">
    <property type="term" value="C:plasma membrane"/>
    <property type="evidence" value="ECO:0007669"/>
    <property type="project" value="TreeGrafter"/>
</dbReference>
<gene>
    <name evidence="8" type="ORF">FC64_GL000276</name>
</gene>
<keyword evidence="3 6" id="KW-0812">Transmembrane</keyword>
<name>A0A0R1ZIK7_9LACO</name>
<keyword evidence="4 6" id="KW-1133">Transmembrane helix</keyword>
<feature type="transmembrane region" description="Helical" evidence="6">
    <location>
        <begin position="98"/>
        <end position="116"/>
    </location>
</feature>
<evidence type="ECO:0000256" key="4">
    <source>
        <dbReference type="ARBA" id="ARBA00022989"/>
    </source>
</evidence>
<feature type="domain" description="GtrA/DPMS transmembrane" evidence="7">
    <location>
        <begin position="27"/>
        <end position="154"/>
    </location>
</feature>
<dbReference type="InterPro" id="IPR007267">
    <property type="entry name" value="GtrA_DPMS_TM"/>
</dbReference>
<dbReference type="Proteomes" id="UP000051291">
    <property type="component" value="Unassembled WGS sequence"/>
</dbReference>
<evidence type="ECO:0000256" key="1">
    <source>
        <dbReference type="ARBA" id="ARBA00004141"/>
    </source>
</evidence>
<dbReference type="PANTHER" id="PTHR38459">
    <property type="entry name" value="PROPHAGE BACTOPRENOL-LINKED GLUCOSE TRANSLOCASE HOMOLOG"/>
    <property type="match status" value="1"/>
</dbReference>
<evidence type="ECO:0000259" key="7">
    <source>
        <dbReference type="Pfam" id="PF04138"/>
    </source>
</evidence>
<dbReference type="STRING" id="1423820.FC64_GL000276"/>
<dbReference type="PANTHER" id="PTHR38459:SF1">
    <property type="entry name" value="PROPHAGE BACTOPRENOL-LINKED GLUCOSE TRANSLOCASE HOMOLOG"/>
    <property type="match status" value="1"/>
</dbReference>
<dbReference type="AlphaFoldDB" id="A0A0R1ZIK7"/>
<keyword evidence="5 6" id="KW-0472">Membrane</keyword>
<keyword evidence="9" id="KW-1185">Reference proteome</keyword>
<organism evidence="8 9">
    <name type="scientific">Ligilactobacillus araffinosus DSM 20653</name>
    <dbReference type="NCBI Taxonomy" id="1423820"/>
    <lineage>
        <taxon>Bacteria</taxon>
        <taxon>Bacillati</taxon>
        <taxon>Bacillota</taxon>
        <taxon>Bacilli</taxon>
        <taxon>Lactobacillales</taxon>
        <taxon>Lactobacillaceae</taxon>
        <taxon>Ligilactobacillus</taxon>
    </lineage>
</organism>
<dbReference type="Pfam" id="PF04138">
    <property type="entry name" value="GtrA_DPMS_TM"/>
    <property type="match status" value="1"/>
</dbReference>
<reference evidence="8 9" key="1">
    <citation type="journal article" date="2015" name="Genome Announc.">
        <title>Expanding the biotechnology potential of lactobacilli through comparative genomics of 213 strains and associated genera.</title>
        <authorList>
            <person name="Sun Z."/>
            <person name="Harris H.M."/>
            <person name="McCann A."/>
            <person name="Guo C."/>
            <person name="Argimon S."/>
            <person name="Zhang W."/>
            <person name="Yang X."/>
            <person name="Jeffery I.B."/>
            <person name="Cooney J.C."/>
            <person name="Kagawa T.F."/>
            <person name="Liu W."/>
            <person name="Song Y."/>
            <person name="Salvetti E."/>
            <person name="Wrobel A."/>
            <person name="Rasinkangas P."/>
            <person name="Parkhill J."/>
            <person name="Rea M.C."/>
            <person name="O'Sullivan O."/>
            <person name="Ritari J."/>
            <person name="Douillard F.P."/>
            <person name="Paul Ross R."/>
            <person name="Yang R."/>
            <person name="Briner A.E."/>
            <person name="Felis G.E."/>
            <person name="de Vos W.M."/>
            <person name="Barrangou R."/>
            <person name="Klaenhammer T.R."/>
            <person name="Caufield P.W."/>
            <person name="Cui Y."/>
            <person name="Zhang H."/>
            <person name="O'Toole P.W."/>
        </authorList>
    </citation>
    <scope>NUCLEOTIDE SEQUENCE [LARGE SCALE GENOMIC DNA]</scope>
    <source>
        <strain evidence="8 9">DSM 20653</strain>
    </source>
</reference>
<evidence type="ECO:0000256" key="5">
    <source>
        <dbReference type="ARBA" id="ARBA00023136"/>
    </source>
</evidence>
<proteinExistence type="inferred from homology"/>
<feature type="transmembrane region" description="Helical" evidence="6">
    <location>
        <begin position="128"/>
        <end position="148"/>
    </location>
</feature>
<accession>A0A0R1ZIK7</accession>
<dbReference type="GO" id="GO:0000271">
    <property type="term" value="P:polysaccharide biosynthetic process"/>
    <property type="evidence" value="ECO:0007669"/>
    <property type="project" value="InterPro"/>
</dbReference>
<comment type="similarity">
    <text evidence="2">Belongs to the GtrA family.</text>
</comment>
<protein>
    <recommendedName>
        <fullName evidence="7">GtrA/DPMS transmembrane domain-containing protein</fullName>
    </recommendedName>
</protein>
<evidence type="ECO:0000256" key="3">
    <source>
        <dbReference type="ARBA" id="ARBA00022692"/>
    </source>
</evidence>
<comment type="subcellular location">
    <subcellularLocation>
        <location evidence="1">Membrane</location>
        <topology evidence="1">Multi-pass membrane protein</topology>
    </subcellularLocation>
</comment>
<sequence length="159" mass="18118">MYSKLKEDQQMKLEEKNTKVFDNTIIKFIIVGIVNTIVGWVAMFLSLWLLTKMGANHTISYWIPSGVNIVVGSIASYILNKHFTFQSNTTGKEDIGKFIINILICYVVAYGIAQPLAKQIFKHAGVMLLKIISLLSGSILFTIINYFGQRFWVFKEDEK</sequence>
<dbReference type="InterPro" id="IPR051401">
    <property type="entry name" value="GtrA_CellWall_Glycosyl"/>
</dbReference>
<evidence type="ECO:0000256" key="6">
    <source>
        <dbReference type="SAM" id="Phobius"/>
    </source>
</evidence>
<evidence type="ECO:0000313" key="8">
    <source>
        <dbReference type="EMBL" id="KRM52724.1"/>
    </source>
</evidence>
<dbReference type="PATRIC" id="fig|1423820.4.peg.277"/>
<feature type="transmembrane region" description="Helical" evidence="6">
    <location>
        <begin position="25"/>
        <end position="49"/>
    </location>
</feature>
<comment type="caution">
    <text evidence="8">The sequence shown here is derived from an EMBL/GenBank/DDBJ whole genome shotgun (WGS) entry which is preliminary data.</text>
</comment>
<feature type="transmembrane region" description="Helical" evidence="6">
    <location>
        <begin position="61"/>
        <end position="78"/>
    </location>
</feature>
<dbReference type="EMBL" id="AYYZ01000015">
    <property type="protein sequence ID" value="KRM52724.1"/>
    <property type="molecule type" value="Genomic_DNA"/>
</dbReference>
<evidence type="ECO:0000256" key="2">
    <source>
        <dbReference type="ARBA" id="ARBA00009399"/>
    </source>
</evidence>
<evidence type="ECO:0000313" key="9">
    <source>
        <dbReference type="Proteomes" id="UP000051291"/>
    </source>
</evidence>